<dbReference type="AlphaFoldDB" id="A0A833W2N0"/>
<dbReference type="PROSITE" id="PS00305">
    <property type="entry name" value="11S_SEED_STORAGE"/>
    <property type="match status" value="1"/>
</dbReference>
<feature type="domain" description="Cupin type-1" evidence="8">
    <location>
        <begin position="359"/>
        <end position="508"/>
    </location>
</feature>
<organism evidence="9 10">
    <name type="scientific">Carex littledalei</name>
    <dbReference type="NCBI Taxonomy" id="544730"/>
    <lineage>
        <taxon>Eukaryota</taxon>
        <taxon>Viridiplantae</taxon>
        <taxon>Streptophyta</taxon>
        <taxon>Embryophyta</taxon>
        <taxon>Tracheophyta</taxon>
        <taxon>Spermatophyta</taxon>
        <taxon>Magnoliopsida</taxon>
        <taxon>Liliopsida</taxon>
        <taxon>Poales</taxon>
        <taxon>Cyperaceae</taxon>
        <taxon>Cyperoideae</taxon>
        <taxon>Cariceae</taxon>
        <taxon>Carex</taxon>
        <taxon>Carex subgen. Euthyceras</taxon>
    </lineage>
</organism>
<accession>A0A833W2N0</accession>
<evidence type="ECO:0000256" key="5">
    <source>
        <dbReference type="ARBA" id="ARBA00023129"/>
    </source>
</evidence>
<dbReference type="SUPFAM" id="SSF51182">
    <property type="entry name" value="RmlC-like cupins"/>
    <property type="match status" value="1"/>
</dbReference>
<dbReference type="InterPro" id="IPR006045">
    <property type="entry name" value="Cupin_1"/>
</dbReference>
<evidence type="ECO:0000256" key="1">
    <source>
        <dbReference type="ARBA" id="ARBA00007178"/>
    </source>
</evidence>
<dbReference type="SMART" id="SM00835">
    <property type="entry name" value="Cupin_1"/>
    <property type="match status" value="2"/>
</dbReference>
<dbReference type="InterPro" id="IPR050253">
    <property type="entry name" value="Seed_Storage-Functional"/>
</dbReference>
<dbReference type="CDD" id="cd02243">
    <property type="entry name" value="cupin_11S_legumin_C"/>
    <property type="match status" value="1"/>
</dbReference>
<evidence type="ECO:0000256" key="3">
    <source>
        <dbReference type="ARBA" id="ARBA00022729"/>
    </source>
</evidence>
<keyword evidence="6 7" id="KW-1015">Disulfide bond</keyword>
<dbReference type="InterPro" id="IPR011051">
    <property type="entry name" value="RmlC_Cupin_sf"/>
</dbReference>
<comment type="function">
    <text evidence="7">Seed storage protein.</text>
</comment>
<protein>
    <submittedName>
        <fullName evidence="9">Glutelin type-A 2</fullName>
    </submittedName>
</protein>
<dbReference type="InterPro" id="IPR014710">
    <property type="entry name" value="RmlC-like_jellyroll"/>
</dbReference>
<dbReference type="FunFam" id="2.60.120.10:FF:000073">
    <property type="entry name" value="Glycinin G1"/>
    <property type="match status" value="1"/>
</dbReference>
<keyword evidence="10" id="KW-1185">Reference proteome</keyword>
<comment type="subunit">
    <text evidence="2 7">Hexamer; each subunit is composed of an acidic and a basic chain derived from a single precursor and linked by a disulfide bond.</text>
</comment>
<dbReference type="InterPro" id="IPR022379">
    <property type="entry name" value="11S_seedstore_CS"/>
</dbReference>
<comment type="caution">
    <text evidence="9">The sequence shown here is derived from an EMBL/GenBank/DDBJ whole genome shotgun (WGS) entry which is preliminary data.</text>
</comment>
<dbReference type="GO" id="GO:0045735">
    <property type="term" value="F:nutrient reservoir activity"/>
    <property type="evidence" value="ECO:0007669"/>
    <property type="project" value="UniProtKB-KW"/>
</dbReference>
<feature type="domain" description="Cupin type-1" evidence="8">
    <location>
        <begin position="50"/>
        <end position="277"/>
    </location>
</feature>
<dbReference type="Proteomes" id="UP000623129">
    <property type="component" value="Unassembled WGS sequence"/>
</dbReference>
<sequence>MAASSSFLCFSLCLLVLCHGVFAQVGFGGQSAWQSPRSFAGPRGCRFDRLDALNPTQRLRFEAGTIEYYDESNEVLQCAGVSARRTIIEPRGLFLPQFNNAPSLVYITQGRGFKGITFPGCPETFQSFQQEAEPFIAGTESQQEAEPFMAGTEGQFQSQQRLRDEHQKVHRFRQGDIIALPAGVSYWCYNDGDIPVVAVQVFDISNTANQLEPRRRNFFLAGRHQSGQWTTHEAGQQTSFTGQESFEMGQLRDNNILSGFDTRMLAEAFGVNIELARRLQSQNDQRGEIVFVPQGLRMLRPLRSQEVQQQEFEESMQGQEQYRERMQGQEQYNGESMEGQLNITTNGLDEAFCTMKITSNIDKPSRADYFNKRVGRVARVDSQKLPILNLVQMSATRVVLQRNAMITPYWSMNCHCGMYVTGGQGRVQVVNHQGRTVFDGLVRQGQFLLIPQNFAVLKRAESEGFHWVTFNTNQNAMINQIAGKFSTFRAMPLQVLMNSYRLSIEQARRLKFSRRDEFTLFRPTTARMIRDQ</sequence>
<evidence type="ECO:0000259" key="8">
    <source>
        <dbReference type="SMART" id="SM00835"/>
    </source>
</evidence>
<evidence type="ECO:0000256" key="2">
    <source>
        <dbReference type="ARBA" id="ARBA00011818"/>
    </source>
</evidence>
<dbReference type="EMBL" id="SWLB01000002">
    <property type="protein sequence ID" value="KAF3341144.1"/>
    <property type="molecule type" value="Genomic_DNA"/>
</dbReference>
<dbReference type="OrthoDB" id="2016041at2759"/>
<comment type="similarity">
    <text evidence="1 7">Belongs to the 11S seed storage protein (globulins) family.</text>
</comment>
<dbReference type="PRINTS" id="PR00439">
    <property type="entry name" value="11SGLOBULIN"/>
</dbReference>
<keyword evidence="3 7" id="KW-0732">Signal</keyword>
<proteinExistence type="inferred from homology"/>
<reference evidence="9" key="1">
    <citation type="submission" date="2020-01" db="EMBL/GenBank/DDBJ databases">
        <title>Genome sequence of Kobresia littledalei, the first chromosome-level genome in the family Cyperaceae.</title>
        <authorList>
            <person name="Qu G."/>
        </authorList>
    </citation>
    <scope>NUCLEOTIDE SEQUENCE</scope>
    <source>
        <strain evidence="9">C.B.Clarke</strain>
        <tissue evidence="9">Leaf</tissue>
    </source>
</reference>
<dbReference type="InterPro" id="IPR006044">
    <property type="entry name" value="11S_seedstore_pln"/>
</dbReference>
<dbReference type="CDD" id="cd02242">
    <property type="entry name" value="cupin_11S_legumin_N"/>
    <property type="match status" value="1"/>
</dbReference>
<dbReference type="PANTHER" id="PTHR31189">
    <property type="entry name" value="OS03G0336100 PROTEIN-RELATED"/>
    <property type="match status" value="1"/>
</dbReference>
<feature type="chain" id="PRO_5033111245" evidence="7">
    <location>
        <begin position="24"/>
        <end position="532"/>
    </location>
</feature>
<evidence type="ECO:0000313" key="10">
    <source>
        <dbReference type="Proteomes" id="UP000623129"/>
    </source>
</evidence>
<name>A0A833W2N0_9POAL</name>
<gene>
    <name evidence="9" type="ORF">FCM35_KLT09988</name>
</gene>
<dbReference type="PANTHER" id="PTHR31189:SF35">
    <property type="entry name" value="12S SEED STORAGE PROTEIN CRB"/>
    <property type="match status" value="1"/>
</dbReference>
<evidence type="ECO:0000256" key="4">
    <source>
        <dbReference type="ARBA" id="ARBA00022761"/>
    </source>
</evidence>
<dbReference type="Pfam" id="PF00190">
    <property type="entry name" value="Cupin_1"/>
    <property type="match status" value="2"/>
</dbReference>
<feature type="signal peptide" evidence="7">
    <location>
        <begin position="1"/>
        <end position="23"/>
    </location>
</feature>
<dbReference type="Gene3D" id="2.60.120.10">
    <property type="entry name" value="Jelly Rolls"/>
    <property type="match status" value="2"/>
</dbReference>
<evidence type="ECO:0000313" key="9">
    <source>
        <dbReference type="EMBL" id="KAF3341144.1"/>
    </source>
</evidence>
<evidence type="ECO:0000256" key="6">
    <source>
        <dbReference type="ARBA" id="ARBA00023157"/>
    </source>
</evidence>
<dbReference type="GO" id="GO:0048316">
    <property type="term" value="P:seed development"/>
    <property type="evidence" value="ECO:0007669"/>
    <property type="project" value="UniProtKB-ARBA"/>
</dbReference>
<keyword evidence="4 7" id="KW-0758">Storage protein</keyword>
<keyword evidence="5 7" id="KW-0708">Seed storage protein</keyword>
<evidence type="ECO:0000256" key="7">
    <source>
        <dbReference type="RuleBase" id="RU003681"/>
    </source>
</evidence>